<sequence>MPSFRTSHVVKHAPEQMFDLVADVESYPQFVPLCVNIRIKRRFQNSDGTEAFVSEMEVGYKAVRERFTSRVVLNRAARRIDVTYVDGPFSHLENRWTFAEAGPGACRVEFFIAYEFRNRMLATLMGGMFDAAFRKFSSAFEARADQIFGV</sequence>
<dbReference type="Gene3D" id="3.30.530.20">
    <property type="match status" value="1"/>
</dbReference>
<dbReference type="Pfam" id="PF03364">
    <property type="entry name" value="Polyketide_cyc"/>
    <property type="match status" value="1"/>
</dbReference>
<dbReference type="SUPFAM" id="SSF55961">
    <property type="entry name" value="Bet v1-like"/>
    <property type="match status" value="1"/>
</dbReference>
<dbReference type="CDD" id="cd07813">
    <property type="entry name" value="COQ10p_like"/>
    <property type="match status" value="1"/>
</dbReference>
<evidence type="ECO:0000259" key="2">
    <source>
        <dbReference type="Pfam" id="PF03364"/>
    </source>
</evidence>
<dbReference type="InterPro" id="IPR005031">
    <property type="entry name" value="COQ10_START"/>
</dbReference>
<evidence type="ECO:0000313" key="3">
    <source>
        <dbReference type="EMBL" id="SNB72082.1"/>
    </source>
</evidence>
<organism evidence="3 4">
    <name type="scientific">Rhodoblastus acidophilus</name>
    <name type="common">Rhodopseudomonas acidophila</name>
    <dbReference type="NCBI Taxonomy" id="1074"/>
    <lineage>
        <taxon>Bacteria</taxon>
        <taxon>Pseudomonadati</taxon>
        <taxon>Pseudomonadota</taxon>
        <taxon>Alphaproteobacteria</taxon>
        <taxon>Hyphomicrobiales</taxon>
        <taxon>Rhodoblastaceae</taxon>
        <taxon>Rhodoblastus</taxon>
    </lineage>
</organism>
<evidence type="ECO:0000313" key="4">
    <source>
        <dbReference type="Proteomes" id="UP000198418"/>
    </source>
</evidence>
<comment type="similarity">
    <text evidence="1">Belongs to the ribosome association toxin RatA family.</text>
</comment>
<dbReference type="EMBL" id="FYDG01000004">
    <property type="protein sequence ID" value="SNB72082.1"/>
    <property type="molecule type" value="Genomic_DNA"/>
</dbReference>
<dbReference type="PANTHER" id="PTHR12901:SF10">
    <property type="entry name" value="COENZYME Q-BINDING PROTEIN COQ10, MITOCHONDRIAL"/>
    <property type="match status" value="1"/>
</dbReference>
<dbReference type="InterPro" id="IPR044996">
    <property type="entry name" value="COQ10-like"/>
</dbReference>
<dbReference type="RefSeq" id="WP_088520712.1">
    <property type="nucleotide sequence ID" value="NZ_FYDG01000004.1"/>
</dbReference>
<dbReference type="GO" id="GO:0045333">
    <property type="term" value="P:cellular respiration"/>
    <property type="evidence" value="ECO:0007669"/>
    <property type="project" value="InterPro"/>
</dbReference>
<dbReference type="Proteomes" id="UP000198418">
    <property type="component" value="Unassembled WGS sequence"/>
</dbReference>
<dbReference type="OrthoDB" id="9804759at2"/>
<keyword evidence="4" id="KW-1185">Reference proteome</keyword>
<dbReference type="InterPro" id="IPR023393">
    <property type="entry name" value="START-like_dom_sf"/>
</dbReference>
<name>A0A212RIG3_RHOAC</name>
<protein>
    <submittedName>
        <fullName evidence="3">Coenzyme Q-binding protein COQ10</fullName>
    </submittedName>
</protein>
<proteinExistence type="inferred from homology"/>
<evidence type="ECO:0000256" key="1">
    <source>
        <dbReference type="ARBA" id="ARBA00008918"/>
    </source>
</evidence>
<accession>A0A212RIG3</accession>
<feature type="domain" description="Coenzyme Q-binding protein COQ10 START" evidence="2">
    <location>
        <begin position="10"/>
        <end position="141"/>
    </location>
</feature>
<dbReference type="AlphaFoldDB" id="A0A212RIG3"/>
<gene>
    <name evidence="3" type="ORF">SAMN06265338_104271</name>
</gene>
<dbReference type="GO" id="GO:0048039">
    <property type="term" value="F:ubiquinone binding"/>
    <property type="evidence" value="ECO:0007669"/>
    <property type="project" value="InterPro"/>
</dbReference>
<reference evidence="4" key="1">
    <citation type="submission" date="2017-06" db="EMBL/GenBank/DDBJ databases">
        <authorList>
            <person name="Varghese N."/>
            <person name="Submissions S."/>
        </authorList>
    </citation>
    <scope>NUCLEOTIDE SEQUENCE [LARGE SCALE GENOMIC DNA]</scope>
    <source>
        <strain evidence="4">DSM 137</strain>
    </source>
</reference>
<dbReference type="PANTHER" id="PTHR12901">
    <property type="entry name" value="SPERM PROTEIN HOMOLOG"/>
    <property type="match status" value="1"/>
</dbReference>